<keyword evidence="3 6" id="KW-1133">Transmembrane helix</keyword>
<dbReference type="RefSeq" id="WP_255923042.1">
    <property type="nucleotide sequence ID" value="NZ_JANFNG010000028.1"/>
</dbReference>
<organism evidence="7 8">
    <name type="scientific">Streptomyces humicola</name>
    <dbReference type="NCBI Taxonomy" id="2953240"/>
    <lineage>
        <taxon>Bacteria</taxon>
        <taxon>Bacillati</taxon>
        <taxon>Actinomycetota</taxon>
        <taxon>Actinomycetes</taxon>
        <taxon>Kitasatosporales</taxon>
        <taxon>Streptomycetaceae</taxon>
        <taxon>Streptomyces</taxon>
    </lineage>
</organism>
<evidence type="ECO:0000313" key="7">
    <source>
        <dbReference type="EMBL" id="MCQ4084006.1"/>
    </source>
</evidence>
<feature type="compositionally biased region" description="Low complexity" evidence="5">
    <location>
        <begin position="438"/>
        <end position="454"/>
    </location>
</feature>
<evidence type="ECO:0000256" key="6">
    <source>
        <dbReference type="SAM" id="Phobius"/>
    </source>
</evidence>
<feature type="region of interest" description="Disordered" evidence="5">
    <location>
        <begin position="1"/>
        <end position="22"/>
    </location>
</feature>
<evidence type="ECO:0000256" key="3">
    <source>
        <dbReference type="ARBA" id="ARBA00022989"/>
    </source>
</evidence>
<feature type="compositionally biased region" description="Gly residues" evidence="5">
    <location>
        <begin position="495"/>
        <end position="508"/>
    </location>
</feature>
<feature type="compositionally biased region" description="Gly residues" evidence="5">
    <location>
        <begin position="536"/>
        <end position="553"/>
    </location>
</feature>
<comment type="caution">
    <text evidence="7">The sequence shown here is derived from an EMBL/GenBank/DDBJ whole genome shotgun (WGS) entry which is preliminary data.</text>
</comment>
<proteinExistence type="predicted"/>
<evidence type="ECO:0000256" key="1">
    <source>
        <dbReference type="ARBA" id="ARBA00004141"/>
    </source>
</evidence>
<dbReference type="EMBL" id="JANFNG010000028">
    <property type="protein sequence ID" value="MCQ4084006.1"/>
    <property type="molecule type" value="Genomic_DNA"/>
</dbReference>
<evidence type="ECO:0000256" key="5">
    <source>
        <dbReference type="SAM" id="MobiDB-lite"/>
    </source>
</evidence>
<feature type="compositionally biased region" description="Low complexity" evidence="5">
    <location>
        <begin position="554"/>
        <end position="564"/>
    </location>
</feature>
<name>A0ABT1Q259_9ACTN</name>
<feature type="transmembrane region" description="Helical" evidence="6">
    <location>
        <begin position="410"/>
        <end position="431"/>
    </location>
</feature>
<dbReference type="PANTHER" id="PTHR39157">
    <property type="entry name" value="INTEGRAL MEMBRANE PROTEIN-RELATED"/>
    <property type="match status" value="1"/>
</dbReference>
<dbReference type="Pfam" id="PF07681">
    <property type="entry name" value="DoxX"/>
    <property type="match status" value="1"/>
</dbReference>
<gene>
    <name evidence="7" type="ORF">NGB36_26335</name>
</gene>
<feature type="transmembrane region" description="Helical" evidence="6">
    <location>
        <begin position="244"/>
        <end position="265"/>
    </location>
</feature>
<feature type="region of interest" description="Disordered" evidence="5">
    <location>
        <begin position="436"/>
        <end position="582"/>
    </location>
</feature>
<protein>
    <submittedName>
        <fullName evidence="7">DoxX family membrane protein</fullName>
    </submittedName>
</protein>
<keyword evidence="8" id="KW-1185">Reference proteome</keyword>
<feature type="transmembrane region" description="Helical" evidence="6">
    <location>
        <begin position="362"/>
        <end position="380"/>
    </location>
</feature>
<feature type="transmembrane region" description="Helical" evidence="6">
    <location>
        <begin position="307"/>
        <end position="325"/>
    </location>
</feature>
<keyword evidence="2 6" id="KW-0812">Transmembrane</keyword>
<dbReference type="Proteomes" id="UP001057702">
    <property type="component" value="Unassembled WGS sequence"/>
</dbReference>
<feature type="transmembrane region" description="Helical" evidence="6">
    <location>
        <begin position="332"/>
        <end position="350"/>
    </location>
</feature>
<keyword evidence="4 6" id="KW-0472">Membrane</keyword>
<evidence type="ECO:0000313" key="8">
    <source>
        <dbReference type="Proteomes" id="UP001057702"/>
    </source>
</evidence>
<comment type="subcellular location">
    <subcellularLocation>
        <location evidence="1">Membrane</location>
        <topology evidence="1">Multi-pass membrane protein</topology>
    </subcellularLocation>
</comment>
<dbReference type="InterPro" id="IPR032808">
    <property type="entry name" value="DoxX"/>
</dbReference>
<feature type="compositionally biased region" description="Low complexity" evidence="5">
    <location>
        <begin position="525"/>
        <end position="535"/>
    </location>
</feature>
<evidence type="ECO:0000256" key="4">
    <source>
        <dbReference type="ARBA" id="ARBA00023136"/>
    </source>
</evidence>
<evidence type="ECO:0000256" key="2">
    <source>
        <dbReference type="ARBA" id="ARBA00022692"/>
    </source>
</evidence>
<sequence>MSVDTRTPRSPSGGRTPGFEEQTLNTVKVPCDPAQVIVNHASFRVRLGSAAPPPRYGADDTTPMPVIPTSVRSAAEVRMPGRRRAAPVVWSGQTAPGDPAATTQLLQAVRGASATQLLPRPSEELHPDNLDDGMPPVRPAVVAPRRPVIGAPAPPPGDLLGAVRLVRGAGAGAYGEHGDHDEYDPYAGDGYDGYDGYSGDEPFAYADADADADADEDAYADVSSGRRRGAEAVRHAWYPGRRMNLGVVLLPLRIFLGCISIYAGMGKLCDPVYFDGGRRGSMVQWLSSLHPWSVAEPLRAAALDHPVGAGLTVAFLQIAVGVLTIMGLWQRVAAAIGAILSVALLVTVSWRTVPVYNAPDIIYLAAWSPLVIAGAPVYSADARLAGEAWRTLGPRAPLWDLRRRVLRRGAFLVTLVGGGTLLLGALLGSAVRSAETVTNRPDTPLPTPTNNLPGSPLPQPSLTHGLHARRHSRSSASTSASKKAVPGLSSTATPGGAGEGGTLGGYGEPGQQQTVQVPPAPAPTPRTTSPAASASTGGGSGSTSGGGSLGGLLGSKSTTGWLLGMPGERRPAAASGEDGTEA</sequence>
<reference evidence="7" key="1">
    <citation type="submission" date="2022-06" db="EMBL/GenBank/DDBJ databases">
        <title>Draft genome sequence of Streptomyces sp. RB6PN25 isolated from peat swamp forest in Thailand.</title>
        <authorList>
            <person name="Duangmal K."/>
            <person name="Klaysubun C."/>
        </authorList>
    </citation>
    <scope>NUCLEOTIDE SEQUENCE</scope>
    <source>
        <strain evidence="7">RB6PN25</strain>
    </source>
</reference>
<feature type="compositionally biased region" description="Polar residues" evidence="5">
    <location>
        <begin position="1"/>
        <end position="10"/>
    </location>
</feature>
<accession>A0ABT1Q259</accession>
<dbReference type="PANTHER" id="PTHR39157:SF1">
    <property type="entry name" value="DOXX FAMILY PROTEIN"/>
    <property type="match status" value="1"/>
</dbReference>